<proteinExistence type="predicted"/>
<organism evidence="1">
    <name type="scientific">Setaria italica</name>
    <name type="common">Foxtail millet</name>
    <name type="synonym">Panicum italicum</name>
    <dbReference type="NCBI Taxonomy" id="4555"/>
    <lineage>
        <taxon>Eukaryota</taxon>
        <taxon>Viridiplantae</taxon>
        <taxon>Streptophyta</taxon>
        <taxon>Embryophyta</taxon>
        <taxon>Tracheophyta</taxon>
        <taxon>Spermatophyta</taxon>
        <taxon>Magnoliopsida</taxon>
        <taxon>Liliopsida</taxon>
        <taxon>Poales</taxon>
        <taxon>Poaceae</taxon>
        <taxon>PACMAD clade</taxon>
        <taxon>Panicoideae</taxon>
        <taxon>Panicodae</taxon>
        <taxon>Paniceae</taxon>
        <taxon>Cenchrinae</taxon>
        <taxon>Setaria</taxon>
    </lineage>
</organism>
<evidence type="ECO:0000313" key="1">
    <source>
        <dbReference type="EMBL" id="RCV11032.1"/>
    </source>
</evidence>
<name>A0A368PZG9_SETIT</name>
<sequence>MCSYIYIADNSSYHRFSDGWLILQYMAWWDSPRNVHIEKDAITMQHNFFIDLLAHEANAWRTRLPGIVKHFLWRITGKEIR</sequence>
<dbReference type="OrthoDB" id="695838at2759"/>
<reference evidence="1" key="1">
    <citation type="journal article" date="2012" name="Nat. Biotechnol.">
        <title>Reference genome sequence of the model plant Setaria.</title>
        <authorList>
            <person name="Bennetzen J.L."/>
            <person name="Schmutz J."/>
            <person name="Wang H."/>
            <person name="Percifield R."/>
            <person name="Hawkins J."/>
            <person name="Pontaroli A.C."/>
            <person name="Estep M."/>
            <person name="Feng L."/>
            <person name="Vaughn J.N."/>
            <person name="Grimwood J."/>
            <person name="Jenkins J."/>
            <person name="Barry K."/>
            <person name="Lindquist E."/>
            <person name="Hellsten U."/>
            <person name="Deshpande S."/>
            <person name="Wang X."/>
            <person name="Wu X."/>
            <person name="Mitros T."/>
            <person name="Triplett J."/>
            <person name="Yang X."/>
            <person name="Ye C.Y."/>
            <person name="Mauro-Herrera M."/>
            <person name="Wang L."/>
            <person name="Li P."/>
            <person name="Sharma M."/>
            <person name="Sharma R."/>
            <person name="Ronald P.C."/>
            <person name="Panaud O."/>
            <person name="Kellogg E.A."/>
            <person name="Brutnell T.P."/>
            <person name="Doust A.N."/>
            <person name="Tuskan G.A."/>
            <person name="Rokhsar D."/>
            <person name="Devos K.M."/>
        </authorList>
    </citation>
    <scope>NUCLEOTIDE SEQUENCE [LARGE SCALE GENOMIC DNA]</scope>
    <source>
        <strain evidence="1">Yugu1</strain>
    </source>
</reference>
<accession>A0A368PZG9</accession>
<reference evidence="1" key="2">
    <citation type="submission" date="2015-07" db="EMBL/GenBank/DDBJ databases">
        <authorList>
            <person name="Noorani M."/>
        </authorList>
    </citation>
    <scope>NUCLEOTIDE SEQUENCE</scope>
    <source>
        <strain evidence="1">Yugu1</strain>
    </source>
</reference>
<dbReference type="EMBL" id="CM003529">
    <property type="protein sequence ID" value="RCV11032.1"/>
    <property type="molecule type" value="Genomic_DNA"/>
</dbReference>
<gene>
    <name evidence="1" type="ORF">SETIT_2G155700v2</name>
</gene>
<dbReference type="AlphaFoldDB" id="A0A368PZG9"/>
<protein>
    <submittedName>
        <fullName evidence="1">Uncharacterized protein</fullName>
    </submittedName>
</protein>